<evidence type="ECO:0000313" key="4">
    <source>
        <dbReference type="Proteomes" id="UP001396334"/>
    </source>
</evidence>
<evidence type="ECO:0000256" key="1">
    <source>
        <dbReference type="SAM" id="MobiDB-lite"/>
    </source>
</evidence>
<comment type="caution">
    <text evidence="3">The sequence shown here is derived from an EMBL/GenBank/DDBJ whole genome shotgun (WGS) entry which is preliminary data.</text>
</comment>
<reference evidence="3 4" key="1">
    <citation type="journal article" date="2024" name="G3 (Bethesda)">
        <title>Genome assembly of Hibiscus sabdariffa L. provides insights into metabolisms of medicinal natural products.</title>
        <authorList>
            <person name="Kim T."/>
        </authorList>
    </citation>
    <scope>NUCLEOTIDE SEQUENCE [LARGE SCALE GENOMIC DNA]</scope>
    <source>
        <strain evidence="3">TK-2024</strain>
        <tissue evidence="3">Old leaves</tissue>
    </source>
</reference>
<feature type="domain" description="Reverse transcriptase zinc-binding" evidence="2">
    <location>
        <begin position="183"/>
        <end position="267"/>
    </location>
</feature>
<dbReference type="InterPro" id="IPR026960">
    <property type="entry name" value="RVT-Znf"/>
</dbReference>
<gene>
    <name evidence="3" type="ORF">V6N11_077915</name>
</gene>
<proteinExistence type="predicted"/>
<feature type="region of interest" description="Disordered" evidence="1">
    <location>
        <begin position="1"/>
        <end position="40"/>
    </location>
</feature>
<evidence type="ECO:0000259" key="2">
    <source>
        <dbReference type="Pfam" id="PF13966"/>
    </source>
</evidence>
<protein>
    <recommendedName>
        <fullName evidence="2">Reverse transcriptase zinc-binding domain-containing protein</fullName>
    </recommendedName>
</protein>
<accession>A0ABR2TEG1</accession>
<sequence>MVDFGADNPRNPRKHRRLDDDPPDGSGGPTSDTDRPAMSVLHQTPSYKESLMKDSMNGDQADMDFYDDEDIDIQDGDVTRSLIDGLISIEFSDRVQSLAEKSLDQTLVVKLLGDPPDPKQQLGIGTRDSQHAPHVPGMADNSLIDFAVIAADNSLLPGGSQECPDASDIADKPLWRMATSHSFSICSAYESLVHYVWSDKSSCWKCIWAQPMPQRLRFFLWLSFKERLMTNVERCRRSIGQSQICPCCQTYAETTAHVLRDCQLASAV</sequence>
<dbReference type="Pfam" id="PF13966">
    <property type="entry name" value="zf-RVT"/>
    <property type="match status" value="1"/>
</dbReference>
<evidence type="ECO:0000313" key="3">
    <source>
        <dbReference type="EMBL" id="KAK9035891.1"/>
    </source>
</evidence>
<dbReference type="EMBL" id="JBBPBN010000006">
    <property type="protein sequence ID" value="KAK9035891.1"/>
    <property type="molecule type" value="Genomic_DNA"/>
</dbReference>
<name>A0ABR2TEG1_9ROSI</name>
<keyword evidence="4" id="KW-1185">Reference proteome</keyword>
<organism evidence="3 4">
    <name type="scientific">Hibiscus sabdariffa</name>
    <name type="common">roselle</name>
    <dbReference type="NCBI Taxonomy" id="183260"/>
    <lineage>
        <taxon>Eukaryota</taxon>
        <taxon>Viridiplantae</taxon>
        <taxon>Streptophyta</taxon>
        <taxon>Embryophyta</taxon>
        <taxon>Tracheophyta</taxon>
        <taxon>Spermatophyta</taxon>
        <taxon>Magnoliopsida</taxon>
        <taxon>eudicotyledons</taxon>
        <taxon>Gunneridae</taxon>
        <taxon>Pentapetalae</taxon>
        <taxon>rosids</taxon>
        <taxon>malvids</taxon>
        <taxon>Malvales</taxon>
        <taxon>Malvaceae</taxon>
        <taxon>Malvoideae</taxon>
        <taxon>Hibiscus</taxon>
    </lineage>
</organism>
<dbReference type="Proteomes" id="UP001396334">
    <property type="component" value="Unassembled WGS sequence"/>
</dbReference>